<sequence>MRNDEVLKILDEKTNVEAATEGACHCEAGIIASLALRQVGATSGEIEPEVLAKAFAAFEPQLALEKAADKVAGQPQPPTLTIGVAKKCCPVCRLLLRVVRETYGLHLEITGSHNRYHPWIPPEWLPQPVMESLERELVDVVVGMLDLDHLATSRASSPTSDSTRANVSDTELPSTPEEVMEDSDSRRSFDLRAAMDADDSAFDDVPGAEHIISDSPPFAARRGTHPTL</sequence>
<evidence type="ECO:0000256" key="1">
    <source>
        <dbReference type="SAM" id="MobiDB-lite"/>
    </source>
</evidence>
<keyword evidence="3" id="KW-1185">Reference proteome</keyword>
<comment type="caution">
    <text evidence="2">The sequence shown here is derived from an EMBL/GenBank/DDBJ whole genome shotgun (WGS) entry which is preliminary data.</text>
</comment>
<organism evidence="2 3">
    <name type="scientific">Mycena pura</name>
    <dbReference type="NCBI Taxonomy" id="153505"/>
    <lineage>
        <taxon>Eukaryota</taxon>
        <taxon>Fungi</taxon>
        <taxon>Dikarya</taxon>
        <taxon>Basidiomycota</taxon>
        <taxon>Agaricomycotina</taxon>
        <taxon>Agaricomycetes</taxon>
        <taxon>Agaricomycetidae</taxon>
        <taxon>Agaricales</taxon>
        <taxon>Marasmiineae</taxon>
        <taxon>Mycenaceae</taxon>
        <taxon>Mycena</taxon>
    </lineage>
</organism>
<evidence type="ECO:0000313" key="3">
    <source>
        <dbReference type="Proteomes" id="UP001219525"/>
    </source>
</evidence>
<dbReference type="AlphaFoldDB" id="A0AAD6VQ97"/>
<accession>A0AAD6VQ97</accession>
<evidence type="ECO:0000313" key="2">
    <source>
        <dbReference type="EMBL" id="KAJ7217096.1"/>
    </source>
</evidence>
<name>A0AAD6VQ97_9AGAR</name>
<dbReference type="Proteomes" id="UP001219525">
    <property type="component" value="Unassembled WGS sequence"/>
</dbReference>
<gene>
    <name evidence="2" type="ORF">GGX14DRAFT_390927</name>
</gene>
<proteinExistence type="predicted"/>
<feature type="compositionally biased region" description="Basic and acidic residues" evidence="1">
    <location>
        <begin position="183"/>
        <end position="195"/>
    </location>
</feature>
<reference evidence="2" key="1">
    <citation type="submission" date="2023-03" db="EMBL/GenBank/DDBJ databases">
        <title>Massive genome expansion in bonnet fungi (Mycena s.s.) driven by repeated elements and novel gene families across ecological guilds.</title>
        <authorList>
            <consortium name="Lawrence Berkeley National Laboratory"/>
            <person name="Harder C.B."/>
            <person name="Miyauchi S."/>
            <person name="Viragh M."/>
            <person name="Kuo A."/>
            <person name="Thoen E."/>
            <person name="Andreopoulos B."/>
            <person name="Lu D."/>
            <person name="Skrede I."/>
            <person name="Drula E."/>
            <person name="Henrissat B."/>
            <person name="Morin E."/>
            <person name="Kohler A."/>
            <person name="Barry K."/>
            <person name="LaButti K."/>
            <person name="Morin E."/>
            <person name="Salamov A."/>
            <person name="Lipzen A."/>
            <person name="Mereny Z."/>
            <person name="Hegedus B."/>
            <person name="Baldrian P."/>
            <person name="Stursova M."/>
            <person name="Weitz H."/>
            <person name="Taylor A."/>
            <person name="Grigoriev I.V."/>
            <person name="Nagy L.G."/>
            <person name="Martin F."/>
            <person name="Kauserud H."/>
        </authorList>
    </citation>
    <scope>NUCLEOTIDE SEQUENCE</scope>
    <source>
        <strain evidence="2">9144</strain>
    </source>
</reference>
<dbReference type="EMBL" id="JARJCW010000014">
    <property type="protein sequence ID" value="KAJ7217096.1"/>
    <property type="molecule type" value="Genomic_DNA"/>
</dbReference>
<feature type="compositionally biased region" description="Polar residues" evidence="1">
    <location>
        <begin position="153"/>
        <end position="173"/>
    </location>
</feature>
<feature type="region of interest" description="Disordered" evidence="1">
    <location>
        <begin position="152"/>
        <end position="228"/>
    </location>
</feature>
<protein>
    <submittedName>
        <fullName evidence="2">Uncharacterized protein</fullName>
    </submittedName>
</protein>